<evidence type="ECO:0000256" key="1">
    <source>
        <dbReference type="SAM" id="SignalP"/>
    </source>
</evidence>
<dbReference type="EMBL" id="FNBD01000015">
    <property type="protein sequence ID" value="SDF43841.1"/>
    <property type="molecule type" value="Genomic_DNA"/>
</dbReference>
<evidence type="ECO:0000313" key="2">
    <source>
        <dbReference type="EMBL" id="SDF43841.1"/>
    </source>
</evidence>
<feature type="chain" id="PRO_5010281470" description="Fibronectin type-III domain-containing protein" evidence="1">
    <location>
        <begin position="22"/>
        <end position="231"/>
    </location>
</feature>
<dbReference type="AlphaFoldDB" id="A0A1G7L385"/>
<gene>
    <name evidence="2" type="ORF">SAMN04487992_11545</name>
</gene>
<reference evidence="3" key="1">
    <citation type="submission" date="2016-10" db="EMBL/GenBank/DDBJ databases">
        <authorList>
            <person name="Varghese N."/>
            <person name="Submissions S."/>
        </authorList>
    </citation>
    <scope>NUCLEOTIDE SEQUENCE [LARGE SCALE GENOMIC DNA]</scope>
    <source>
        <strain evidence="3">DSM 24729</strain>
    </source>
</reference>
<proteinExistence type="predicted"/>
<organism evidence="2 3">
    <name type="scientific">Cellulophaga baltica</name>
    <dbReference type="NCBI Taxonomy" id="76594"/>
    <lineage>
        <taxon>Bacteria</taxon>
        <taxon>Pseudomonadati</taxon>
        <taxon>Bacteroidota</taxon>
        <taxon>Flavobacteriia</taxon>
        <taxon>Flavobacteriales</taxon>
        <taxon>Flavobacteriaceae</taxon>
        <taxon>Cellulophaga</taxon>
    </lineage>
</organism>
<sequence>MKYTFQYILLMFVTSFCSSCGGGSSSEAPSIPVPASATLIFPENNAECNEGEILSETESRVVFKWSDSEDTDSYTVNLKNLSSGEIVNYNETQNELPITIFRGTPYEWTVISKANGSNENSESDTWRFYNAGLAAESYPPFPANAIFPKMGSTITPGPIQLSWMAEDIDDDIVSFRILLDESNVPNTLIGETNSMTLNTTALTDSIYYWQVIAFDSQGNTSKSPIFEFKVD</sequence>
<dbReference type="InterPro" id="IPR036116">
    <property type="entry name" value="FN3_sf"/>
</dbReference>
<accession>A0A1G7L385</accession>
<protein>
    <recommendedName>
        <fullName evidence="4">Fibronectin type-III domain-containing protein</fullName>
    </recommendedName>
</protein>
<dbReference type="Proteomes" id="UP000182114">
    <property type="component" value="Unassembled WGS sequence"/>
</dbReference>
<feature type="signal peptide" evidence="1">
    <location>
        <begin position="1"/>
        <end position="21"/>
    </location>
</feature>
<keyword evidence="1" id="KW-0732">Signal</keyword>
<name>A0A1G7L385_9FLAO</name>
<dbReference type="InterPro" id="IPR013783">
    <property type="entry name" value="Ig-like_fold"/>
</dbReference>
<dbReference type="Gene3D" id="2.60.40.10">
    <property type="entry name" value="Immunoglobulins"/>
    <property type="match status" value="1"/>
</dbReference>
<evidence type="ECO:0000313" key="3">
    <source>
        <dbReference type="Proteomes" id="UP000182114"/>
    </source>
</evidence>
<dbReference type="eggNOG" id="COG4733">
    <property type="taxonomic scope" value="Bacteria"/>
</dbReference>
<keyword evidence="3" id="KW-1185">Reference proteome</keyword>
<evidence type="ECO:0008006" key="4">
    <source>
        <dbReference type="Google" id="ProtNLM"/>
    </source>
</evidence>
<dbReference type="RefSeq" id="WP_074539346.1">
    <property type="nucleotide sequence ID" value="NZ_FNBD01000015.1"/>
</dbReference>
<dbReference type="SUPFAM" id="SSF49265">
    <property type="entry name" value="Fibronectin type III"/>
    <property type="match status" value="1"/>
</dbReference>